<feature type="compositionally biased region" description="Basic and acidic residues" evidence="1">
    <location>
        <begin position="251"/>
        <end position="260"/>
    </location>
</feature>
<name>A0A4S2M400_OPIFE</name>
<dbReference type="InterPro" id="IPR037365">
    <property type="entry name" value="Slowmo/Ups"/>
</dbReference>
<feature type="region of interest" description="Disordered" evidence="1">
    <location>
        <begin position="239"/>
        <end position="283"/>
    </location>
</feature>
<evidence type="ECO:0000259" key="2">
    <source>
        <dbReference type="PROSITE" id="PS50904"/>
    </source>
</evidence>
<keyword evidence="4" id="KW-1185">Reference proteome</keyword>
<dbReference type="AlphaFoldDB" id="A0A4S2M400"/>
<comment type="caution">
    <text evidence="3">The sequence shown here is derived from an EMBL/GenBank/DDBJ whole genome shotgun (WGS) entry which is preliminary data.</text>
</comment>
<reference evidence="3 4" key="1">
    <citation type="journal article" date="2019" name="BMC Genomics">
        <title>New insights from Opisthorchis felineus genome: update on genomics of the epidemiologically important liver flukes.</title>
        <authorList>
            <person name="Ershov N.I."/>
            <person name="Mordvinov V.A."/>
            <person name="Prokhortchouk E.B."/>
            <person name="Pakharukova M.Y."/>
            <person name="Gunbin K.V."/>
            <person name="Ustyantsev K."/>
            <person name="Genaev M.A."/>
            <person name="Blinov A.G."/>
            <person name="Mazur A."/>
            <person name="Boulygina E."/>
            <person name="Tsygankova S."/>
            <person name="Khrameeva E."/>
            <person name="Chekanov N."/>
            <person name="Fan G."/>
            <person name="Xiao A."/>
            <person name="Zhang H."/>
            <person name="Xu X."/>
            <person name="Yang H."/>
            <person name="Solovyev V."/>
            <person name="Lee S.M."/>
            <person name="Liu X."/>
            <person name="Afonnikov D.A."/>
            <person name="Skryabin K.G."/>
        </authorList>
    </citation>
    <scope>NUCLEOTIDE SEQUENCE [LARGE SCALE GENOMIC DNA]</scope>
    <source>
        <strain evidence="3">AK-0245</strain>
        <tissue evidence="3">Whole organism</tissue>
    </source>
</reference>
<dbReference type="STRING" id="147828.A0A4S2M400"/>
<dbReference type="InterPro" id="IPR006797">
    <property type="entry name" value="PRELI/MSF1_dom"/>
</dbReference>
<dbReference type="PANTHER" id="PTHR11158">
    <property type="entry name" value="MSF1/PX19 RELATED"/>
    <property type="match status" value="1"/>
</dbReference>
<protein>
    <recommendedName>
        <fullName evidence="2">PRELI/MSF1 domain-containing protein</fullName>
    </recommendedName>
</protein>
<dbReference type="OrthoDB" id="407630at2759"/>
<feature type="compositionally biased region" description="Polar residues" evidence="1">
    <location>
        <begin position="196"/>
        <end position="206"/>
    </location>
</feature>
<proteinExistence type="predicted"/>
<evidence type="ECO:0000256" key="1">
    <source>
        <dbReference type="SAM" id="MobiDB-lite"/>
    </source>
</evidence>
<dbReference type="EMBL" id="SJOL01005103">
    <property type="protein sequence ID" value="TGZ70816.1"/>
    <property type="molecule type" value="Genomic_DNA"/>
</dbReference>
<organism evidence="3 4">
    <name type="scientific">Opisthorchis felineus</name>
    <dbReference type="NCBI Taxonomy" id="147828"/>
    <lineage>
        <taxon>Eukaryota</taxon>
        <taxon>Metazoa</taxon>
        <taxon>Spiralia</taxon>
        <taxon>Lophotrochozoa</taxon>
        <taxon>Platyhelminthes</taxon>
        <taxon>Trematoda</taxon>
        <taxon>Digenea</taxon>
        <taxon>Opisthorchiida</taxon>
        <taxon>Opisthorchiata</taxon>
        <taxon>Opisthorchiidae</taxon>
        <taxon>Opisthorchis</taxon>
    </lineage>
</organism>
<gene>
    <name evidence="3" type="ORF">CRM22_002987</name>
</gene>
<feature type="domain" description="PRELI/MSF1" evidence="2">
    <location>
        <begin position="5"/>
        <end position="164"/>
    </location>
</feature>
<evidence type="ECO:0000313" key="3">
    <source>
        <dbReference type="EMBL" id="TGZ70816.1"/>
    </source>
</evidence>
<dbReference type="GO" id="GO:0005758">
    <property type="term" value="C:mitochondrial intermembrane space"/>
    <property type="evidence" value="ECO:0007669"/>
    <property type="project" value="InterPro"/>
</dbReference>
<dbReference type="Pfam" id="PF04707">
    <property type="entry name" value="PRELI"/>
    <property type="match status" value="1"/>
</dbReference>
<evidence type="ECO:0000313" key="4">
    <source>
        <dbReference type="Proteomes" id="UP000308267"/>
    </source>
</evidence>
<dbReference type="Proteomes" id="UP000308267">
    <property type="component" value="Unassembled WGS sequence"/>
</dbReference>
<accession>A0A4S2M400</accession>
<feature type="region of interest" description="Disordered" evidence="1">
    <location>
        <begin position="194"/>
        <end position="219"/>
    </location>
</feature>
<dbReference type="PROSITE" id="PS50904">
    <property type="entry name" value="PRELI_MSF1"/>
    <property type="match status" value="1"/>
</dbReference>
<sequence length="326" mass="36653">MLTGRRGWSEECVIRHPWNDVMRAVQNKYPNPQNNSVLNIDVIKRSVDLRTGTIQSLKLLNSSFSTLLHLGQLRAVEWSTIDRKEKRMLTVSHNISLRAVMKAVEHLEYSEHPENKDWTLVKHSVTIDAISPIAAAASSTSRMNAQQGREALSWVIRHRLPLLHSFPHWKWNYYPDSSCEEVLPATEQIHTLPAVSGSSSVEPTNRSSSAPASPSWNWTQGVLASPVTTAMAEEPRSALIDIPSSPPPEPPHSRPTEPTKPRFFSDATLETPSPEPPRSVESPIHRLGSHFETLTRDVTAMSDALLRRSQRVARLFSKIDEYVVIM</sequence>